<evidence type="ECO:0000313" key="3">
    <source>
        <dbReference type="Proteomes" id="UP001265550"/>
    </source>
</evidence>
<accession>A0ABU1V747</accession>
<dbReference type="Gene3D" id="3.40.50.1240">
    <property type="entry name" value="Phosphoglycerate mutase-like"/>
    <property type="match status" value="1"/>
</dbReference>
<name>A0ABU1V747_9BURK</name>
<keyword evidence="2" id="KW-0413">Isomerase</keyword>
<protein>
    <submittedName>
        <fullName evidence="2">Phosphoglycerate mutase</fullName>
        <ecNumber evidence="2">5.4.2.12</ecNumber>
    </submittedName>
</protein>
<dbReference type="Pfam" id="PF00300">
    <property type="entry name" value="His_Phos_1"/>
    <property type="match status" value="1"/>
</dbReference>
<reference evidence="2 3" key="1">
    <citation type="submission" date="2023-07" db="EMBL/GenBank/DDBJ databases">
        <title>Sorghum-associated microbial communities from plants grown in Nebraska, USA.</title>
        <authorList>
            <person name="Schachtman D."/>
        </authorList>
    </citation>
    <scope>NUCLEOTIDE SEQUENCE [LARGE SCALE GENOMIC DNA]</scope>
    <source>
        <strain evidence="2 3">BE240</strain>
    </source>
</reference>
<dbReference type="PANTHER" id="PTHR46517">
    <property type="entry name" value="FRUCTOSE-2,6-BISPHOSPHATASE TIGAR"/>
    <property type="match status" value="1"/>
</dbReference>
<dbReference type="InterPro" id="IPR029033">
    <property type="entry name" value="His_PPase_superfam"/>
</dbReference>
<dbReference type="SUPFAM" id="SSF53254">
    <property type="entry name" value="Phosphoglycerate mutase-like"/>
    <property type="match status" value="1"/>
</dbReference>
<gene>
    <name evidence="2" type="ORF">J2X09_001016</name>
</gene>
<keyword evidence="1" id="KW-0378">Hydrolase</keyword>
<proteinExistence type="predicted"/>
<dbReference type="EC" id="5.4.2.12" evidence="2"/>
<dbReference type="CDD" id="cd07067">
    <property type="entry name" value="HP_PGM_like"/>
    <property type="match status" value="1"/>
</dbReference>
<organism evidence="2 3">
    <name type="scientific">Hydrogenophaga laconesensis</name>
    <dbReference type="NCBI Taxonomy" id="1805971"/>
    <lineage>
        <taxon>Bacteria</taxon>
        <taxon>Pseudomonadati</taxon>
        <taxon>Pseudomonadota</taxon>
        <taxon>Betaproteobacteria</taxon>
        <taxon>Burkholderiales</taxon>
        <taxon>Comamonadaceae</taxon>
        <taxon>Hydrogenophaga</taxon>
    </lineage>
</organism>
<dbReference type="EMBL" id="JAVDWE010000002">
    <property type="protein sequence ID" value="MDR7093284.1"/>
    <property type="molecule type" value="Genomic_DNA"/>
</dbReference>
<dbReference type="PANTHER" id="PTHR46517:SF1">
    <property type="entry name" value="FRUCTOSE-2,6-BISPHOSPHATASE TIGAR"/>
    <property type="match status" value="1"/>
</dbReference>
<keyword evidence="3" id="KW-1185">Reference proteome</keyword>
<evidence type="ECO:0000256" key="1">
    <source>
        <dbReference type="ARBA" id="ARBA00022801"/>
    </source>
</evidence>
<dbReference type="GO" id="GO:0004619">
    <property type="term" value="F:phosphoglycerate mutase activity"/>
    <property type="evidence" value="ECO:0007669"/>
    <property type="project" value="UniProtKB-EC"/>
</dbReference>
<dbReference type="RefSeq" id="WP_204732842.1">
    <property type="nucleotide sequence ID" value="NZ_JAVDWE010000002.1"/>
</dbReference>
<evidence type="ECO:0000313" key="2">
    <source>
        <dbReference type="EMBL" id="MDR7093284.1"/>
    </source>
</evidence>
<dbReference type="SMART" id="SM00855">
    <property type="entry name" value="PGAM"/>
    <property type="match status" value="1"/>
</dbReference>
<dbReference type="InterPro" id="IPR013078">
    <property type="entry name" value="His_Pase_superF_clade-1"/>
</dbReference>
<dbReference type="Proteomes" id="UP001265550">
    <property type="component" value="Unassembled WGS sequence"/>
</dbReference>
<dbReference type="InterPro" id="IPR051695">
    <property type="entry name" value="Phosphoglycerate_Mutase"/>
</dbReference>
<comment type="caution">
    <text evidence="2">The sequence shown here is derived from an EMBL/GenBank/DDBJ whole genome shotgun (WGS) entry which is preliminary data.</text>
</comment>
<sequence length="214" mass="24032">MQVTRILAVRHGETAWNRDTRIQGHTDIALNERGRWQAAQLAEALRDEPIAAVYASDLGRAFETAQAVARVKNLTVIPHQGLRERHFGRFEGQTWAELEQRWPAEALAWRKRMPDFAPAGGESLEQLQRRVIPTVLELASRHPGEQVLMVAHGGVLDMLYRAATRVELTAPRSWELANTAINRLLWSPEGLSLVGWGDTQHLQTTGAPLDERSV</sequence>